<organism evidence="1 2">
    <name type="scientific">Dendrothele bispora (strain CBS 962.96)</name>
    <dbReference type="NCBI Taxonomy" id="1314807"/>
    <lineage>
        <taxon>Eukaryota</taxon>
        <taxon>Fungi</taxon>
        <taxon>Dikarya</taxon>
        <taxon>Basidiomycota</taxon>
        <taxon>Agaricomycotina</taxon>
        <taxon>Agaricomycetes</taxon>
        <taxon>Agaricomycetidae</taxon>
        <taxon>Agaricales</taxon>
        <taxon>Agaricales incertae sedis</taxon>
        <taxon>Dendrothele</taxon>
    </lineage>
</organism>
<gene>
    <name evidence="1" type="ORF">K435DRAFT_145869</name>
</gene>
<proteinExistence type="predicted"/>
<name>A0A4S8MPE1_DENBC</name>
<dbReference type="OrthoDB" id="3032871at2759"/>
<evidence type="ECO:0000313" key="2">
    <source>
        <dbReference type="Proteomes" id="UP000297245"/>
    </source>
</evidence>
<sequence length="293" mass="33813">MKARGSFHDDDLLDPGINAYEMMKPTISKILNSAPLLGDDPSHAKRILSAALTRQEYGAAPWLTDRRFLFQDSDSRWRCPSECALMALRRLTIEIADFYKYMLVRQWRDVFPQLVPNRSMLGFAVEYAVTIELSRLGVVFPRAQNRALRMPENLPLHPLLNVGPVRDLQQGLWVPVQYNYPFINCVAVWHDPTVTHICAIQITIANDHSDSREGFFQDEWKKWRDAVGSNKSIEWSFAWIYGEFGRPQHKQYKRPRNRQDDAPPTHIAYKMAIEYVSPAVRAALEQALDRGRG</sequence>
<reference evidence="1 2" key="1">
    <citation type="journal article" date="2019" name="Nat. Ecol. Evol.">
        <title>Megaphylogeny resolves global patterns of mushroom evolution.</title>
        <authorList>
            <person name="Varga T."/>
            <person name="Krizsan K."/>
            <person name="Foldi C."/>
            <person name="Dima B."/>
            <person name="Sanchez-Garcia M."/>
            <person name="Sanchez-Ramirez S."/>
            <person name="Szollosi G.J."/>
            <person name="Szarkandi J.G."/>
            <person name="Papp V."/>
            <person name="Albert L."/>
            <person name="Andreopoulos W."/>
            <person name="Angelini C."/>
            <person name="Antonin V."/>
            <person name="Barry K.W."/>
            <person name="Bougher N.L."/>
            <person name="Buchanan P."/>
            <person name="Buyck B."/>
            <person name="Bense V."/>
            <person name="Catcheside P."/>
            <person name="Chovatia M."/>
            <person name="Cooper J."/>
            <person name="Damon W."/>
            <person name="Desjardin D."/>
            <person name="Finy P."/>
            <person name="Geml J."/>
            <person name="Haridas S."/>
            <person name="Hughes K."/>
            <person name="Justo A."/>
            <person name="Karasinski D."/>
            <person name="Kautmanova I."/>
            <person name="Kiss B."/>
            <person name="Kocsube S."/>
            <person name="Kotiranta H."/>
            <person name="LaButti K.M."/>
            <person name="Lechner B.E."/>
            <person name="Liimatainen K."/>
            <person name="Lipzen A."/>
            <person name="Lukacs Z."/>
            <person name="Mihaltcheva S."/>
            <person name="Morgado L.N."/>
            <person name="Niskanen T."/>
            <person name="Noordeloos M.E."/>
            <person name="Ohm R.A."/>
            <person name="Ortiz-Santana B."/>
            <person name="Ovrebo C."/>
            <person name="Racz N."/>
            <person name="Riley R."/>
            <person name="Savchenko A."/>
            <person name="Shiryaev A."/>
            <person name="Soop K."/>
            <person name="Spirin V."/>
            <person name="Szebenyi C."/>
            <person name="Tomsovsky M."/>
            <person name="Tulloss R.E."/>
            <person name="Uehling J."/>
            <person name="Grigoriev I.V."/>
            <person name="Vagvolgyi C."/>
            <person name="Papp T."/>
            <person name="Martin F.M."/>
            <person name="Miettinen O."/>
            <person name="Hibbett D.S."/>
            <person name="Nagy L.G."/>
        </authorList>
    </citation>
    <scope>NUCLEOTIDE SEQUENCE [LARGE SCALE GENOMIC DNA]</scope>
    <source>
        <strain evidence="1 2">CBS 962.96</strain>
    </source>
</reference>
<dbReference type="Proteomes" id="UP000297245">
    <property type="component" value="Unassembled WGS sequence"/>
</dbReference>
<keyword evidence="2" id="KW-1185">Reference proteome</keyword>
<dbReference type="AlphaFoldDB" id="A0A4S8MPE1"/>
<accession>A0A4S8MPE1</accession>
<evidence type="ECO:0000313" key="1">
    <source>
        <dbReference type="EMBL" id="THV04853.1"/>
    </source>
</evidence>
<dbReference type="EMBL" id="ML179052">
    <property type="protein sequence ID" value="THV04853.1"/>
    <property type="molecule type" value="Genomic_DNA"/>
</dbReference>
<protein>
    <submittedName>
        <fullName evidence="1">Uncharacterized protein</fullName>
    </submittedName>
</protein>